<dbReference type="Pfam" id="PF00106">
    <property type="entry name" value="adh_short"/>
    <property type="match status" value="1"/>
</dbReference>
<feature type="non-terminal residue" evidence="1">
    <location>
        <position position="106"/>
    </location>
</feature>
<comment type="caution">
    <text evidence="1">The sequence shown here is derived from an EMBL/GenBank/DDBJ whole genome shotgun (WGS) entry which is preliminary data.</text>
</comment>
<dbReference type="InterPro" id="IPR036291">
    <property type="entry name" value="NAD(P)-bd_dom_sf"/>
</dbReference>
<dbReference type="EMBL" id="NCSJ02000205">
    <property type="protein sequence ID" value="RFU27464.1"/>
    <property type="molecule type" value="Genomic_DNA"/>
</dbReference>
<dbReference type="OrthoDB" id="5296at2759"/>
<dbReference type="Gene3D" id="3.40.50.720">
    <property type="entry name" value="NAD(P)-binding Rossmann-like Domain"/>
    <property type="match status" value="1"/>
</dbReference>
<protein>
    <submittedName>
        <fullName evidence="1">Uncharacterized protein</fullName>
    </submittedName>
</protein>
<reference evidence="1 2" key="1">
    <citation type="submission" date="2018-05" db="EMBL/GenBank/DDBJ databases">
        <title>Draft genome sequence of Scytalidium lignicola DSM 105466, a ubiquitous saprotrophic fungus.</title>
        <authorList>
            <person name="Buettner E."/>
            <person name="Gebauer A.M."/>
            <person name="Hofrichter M."/>
            <person name="Liers C."/>
            <person name="Kellner H."/>
        </authorList>
    </citation>
    <scope>NUCLEOTIDE SEQUENCE [LARGE SCALE GENOMIC DNA]</scope>
    <source>
        <strain evidence="1 2">DSM 105466</strain>
    </source>
</reference>
<keyword evidence="2" id="KW-1185">Reference proteome</keyword>
<organism evidence="1 2">
    <name type="scientific">Scytalidium lignicola</name>
    <name type="common">Hyphomycete</name>
    <dbReference type="NCBI Taxonomy" id="5539"/>
    <lineage>
        <taxon>Eukaryota</taxon>
        <taxon>Fungi</taxon>
        <taxon>Dikarya</taxon>
        <taxon>Ascomycota</taxon>
        <taxon>Pezizomycotina</taxon>
        <taxon>Leotiomycetes</taxon>
        <taxon>Leotiomycetes incertae sedis</taxon>
        <taxon>Scytalidium</taxon>
    </lineage>
</organism>
<evidence type="ECO:0000313" key="2">
    <source>
        <dbReference type="Proteomes" id="UP000258309"/>
    </source>
</evidence>
<dbReference type="AlphaFoldDB" id="A0A3E2H252"/>
<evidence type="ECO:0000313" key="1">
    <source>
        <dbReference type="EMBL" id="RFU27464.1"/>
    </source>
</evidence>
<name>A0A3E2H252_SCYLI</name>
<dbReference type="InterPro" id="IPR002347">
    <property type="entry name" value="SDR_fam"/>
</dbReference>
<sequence length="106" mass="11007">MSRIVAVIGASRGIGHELVQQLSQSPGVHVISTTRTAPPPGSTPPNVTSILLDITDDESVTMAAQAVPEPDTLIVNAAVGEDDRLISLSALDFSHTSIQTSSDHPV</sequence>
<accession>A0A3E2H252</accession>
<dbReference type="Proteomes" id="UP000258309">
    <property type="component" value="Unassembled WGS sequence"/>
</dbReference>
<proteinExistence type="predicted"/>
<gene>
    <name evidence="1" type="ORF">B7463_g8871</name>
</gene>
<dbReference type="SUPFAM" id="SSF51735">
    <property type="entry name" value="NAD(P)-binding Rossmann-fold domains"/>
    <property type="match status" value="1"/>
</dbReference>
<feature type="non-terminal residue" evidence="1">
    <location>
        <position position="1"/>
    </location>
</feature>